<feature type="coiled-coil region" evidence="7">
    <location>
        <begin position="175"/>
        <end position="202"/>
    </location>
</feature>
<dbReference type="SUPFAM" id="SSF53807">
    <property type="entry name" value="Helical backbone' metal receptor"/>
    <property type="match status" value="1"/>
</dbReference>
<gene>
    <name evidence="10" type="ORF">PAEH1_10465</name>
</gene>
<evidence type="ECO:0000256" key="5">
    <source>
        <dbReference type="ARBA" id="ARBA00022729"/>
    </source>
</evidence>
<dbReference type="Proteomes" id="UP000189369">
    <property type="component" value="Chromosome"/>
</dbReference>
<evidence type="ECO:0000313" key="11">
    <source>
        <dbReference type="Proteomes" id="UP000189369"/>
    </source>
</evidence>
<keyword evidence="4" id="KW-0479">Metal-binding</keyword>
<evidence type="ECO:0008006" key="12">
    <source>
        <dbReference type="Google" id="ProtNLM"/>
    </source>
</evidence>
<dbReference type="PANTHER" id="PTHR42953">
    <property type="entry name" value="HIGH-AFFINITY ZINC UPTAKE SYSTEM PROTEIN ZNUA-RELATED"/>
    <property type="match status" value="1"/>
</dbReference>
<dbReference type="GO" id="GO:0030313">
    <property type="term" value="C:cell envelope"/>
    <property type="evidence" value="ECO:0007669"/>
    <property type="project" value="UniProtKB-SubCell"/>
</dbReference>
<reference evidence="10 11" key="1">
    <citation type="submission" date="2017-01" db="EMBL/GenBank/DDBJ databases">
        <title>Complete Genome Sequence of Paenalcaligenes hominis, Isolated from a paraplegic Patient with neurogenic bladder.</title>
        <authorList>
            <person name="Mukhopadhyay R."/>
            <person name="Joaquin J."/>
            <person name="Hogue R."/>
            <person name="Kilaru A."/>
            <person name="Jospin G."/>
            <person name="Mars K."/>
            <person name="Eisen J.A."/>
            <person name="Chaturvedi V."/>
        </authorList>
    </citation>
    <scope>NUCLEOTIDE SEQUENCE [LARGE SCALE GENOMIC DNA]</scope>
    <source>
        <strain evidence="10 11">15S00501</strain>
    </source>
</reference>
<evidence type="ECO:0000313" key="10">
    <source>
        <dbReference type="EMBL" id="AQS51869.1"/>
    </source>
</evidence>
<organism evidence="10 11">
    <name type="scientific">Paenalcaligenes hominis</name>
    <dbReference type="NCBI Taxonomy" id="643674"/>
    <lineage>
        <taxon>Bacteria</taxon>
        <taxon>Pseudomonadati</taxon>
        <taxon>Pseudomonadota</taxon>
        <taxon>Betaproteobacteria</taxon>
        <taxon>Burkholderiales</taxon>
        <taxon>Alcaligenaceae</taxon>
        <taxon>Paenalcaligenes</taxon>
    </lineage>
</organism>
<name>A0A1U9K1Q5_9BURK</name>
<dbReference type="InterPro" id="IPR006129">
    <property type="entry name" value="AdhesinB"/>
</dbReference>
<feature type="region of interest" description="Disordered" evidence="8">
    <location>
        <begin position="119"/>
        <end position="146"/>
    </location>
</feature>
<keyword evidence="3 6" id="KW-0813">Transport</keyword>
<evidence type="ECO:0000256" key="3">
    <source>
        <dbReference type="ARBA" id="ARBA00022448"/>
    </source>
</evidence>
<dbReference type="KEGG" id="phn:PAEH1_10465"/>
<dbReference type="AlphaFoldDB" id="A0A1U9K1Q5"/>
<evidence type="ECO:0000256" key="6">
    <source>
        <dbReference type="RuleBase" id="RU003512"/>
    </source>
</evidence>
<keyword evidence="7" id="KW-0175">Coiled coil</keyword>
<dbReference type="STRING" id="643674.PAEH1_10465"/>
<evidence type="ECO:0000256" key="7">
    <source>
        <dbReference type="SAM" id="Coils"/>
    </source>
</evidence>
<evidence type="ECO:0000256" key="1">
    <source>
        <dbReference type="ARBA" id="ARBA00004196"/>
    </source>
</evidence>
<feature type="signal peptide" evidence="9">
    <location>
        <begin position="1"/>
        <end position="25"/>
    </location>
</feature>
<dbReference type="GO" id="GO:0046872">
    <property type="term" value="F:metal ion binding"/>
    <property type="evidence" value="ECO:0007669"/>
    <property type="project" value="UniProtKB-KW"/>
</dbReference>
<evidence type="ECO:0000256" key="9">
    <source>
        <dbReference type="SAM" id="SignalP"/>
    </source>
</evidence>
<comment type="subcellular location">
    <subcellularLocation>
        <location evidence="1">Cell envelope</location>
    </subcellularLocation>
</comment>
<accession>A0A1U9K1Q5</accession>
<dbReference type="GO" id="GO:0007155">
    <property type="term" value="P:cell adhesion"/>
    <property type="evidence" value="ECO:0007669"/>
    <property type="project" value="InterPro"/>
</dbReference>
<dbReference type="InterPro" id="IPR006128">
    <property type="entry name" value="Lipoprotein_PsaA-like"/>
</dbReference>
<evidence type="ECO:0000256" key="2">
    <source>
        <dbReference type="ARBA" id="ARBA00011028"/>
    </source>
</evidence>
<dbReference type="PANTHER" id="PTHR42953:SF1">
    <property type="entry name" value="METAL-BINDING PROTEIN HI_0362-RELATED"/>
    <property type="match status" value="1"/>
</dbReference>
<feature type="compositionally biased region" description="Basic and acidic residues" evidence="8">
    <location>
        <begin position="129"/>
        <end position="146"/>
    </location>
</feature>
<dbReference type="PRINTS" id="PR00691">
    <property type="entry name" value="ADHESINB"/>
</dbReference>
<evidence type="ECO:0000256" key="4">
    <source>
        <dbReference type="ARBA" id="ARBA00022723"/>
    </source>
</evidence>
<protein>
    <recommendedName>
        <fullName evidence="12">Metal ABC transporter substrate-binding protein</fullName>
    </recommendedName>
</protein>
<dbReference type="GO" id="GO:0030001">
    <property type="term" value="P:metal ion transport"/>
    <property type="evidence" value="ECO:0007669"/>
    <property type="project" value="InterPro"/>
</dbReference>
<proteinExistence type="inferred from homology"/>
<comment type="similarity">
    <text evidence="2 6">Belongs to the bacterial solute-binding protein 9 family.</text>
</comment>
<dbReference type="OrthoDB" id="9793396at2"/>
<dbReference type="Gene3D" id="3.40.50.1980">
    <property type="entry name" value="Nitrogenase molybdenum iron protein domain"/>
    <property type="match status" value="2"/>
</dbReference>
<dbReference type="Pfam" id="PF01297">
    <property type="entry name" value="ZnuA"/>
    <property type="match status" value="1"/>
</dbReference>
<evidence type="ECO:0000256" key="8">
    <source>
        <dbReference type="SAM" id="MobiDB-lite"/>
    </source>
</evidence>
<sequence length="318" mass="35120">MKHLLIKTTAVSVLSWVIGSSLAMAAPLKVVSSFSILADMVQQVGGDKIESRTIVGPEGDAHSFEPRPSDSKTLQDADLLFINGAQFEEWLPRLVESAGYQGKVVAAIEGVPLRAYAEEEEGHTYSLETSHHDDHEHHDHDHGDYDPHAWQSLEHAHVYISNIRNALIEADPAHETYYQQQADAYQKKLKALQAEMRTAFEQLPKTSRTVVTSHDAFAYLGQDYDIEFLSLLGASNQAEPSAKELAGLIDFMRDNQVKAVFVENISNPKLLQQIANETGAQLGAPLYSDALAKAPHPADHYLGLMRWNAEALLKALSS</sequence>
<dbReference type="InterPro" id="IPR006127">
    <property type="entry name" value="ZnuA-like"/>
</dbReference>
<keyword evidence="5 9" id="KW-0732">Signal</keyword>
<dbReference type="PRINTS" id="PR00690">
    <property type="entry name" value="ADHESNFAMILY"/>
</dbReference>
<dbReference type="InterPro" id="IPR050492">
    <property type="entry name" value="Bact_metal-bind_prot9"/>
</dbReference>
<feature type="chain" id="PRO_5013092427" description="Metal ABC transporter substrate-binding protein" evidence="9">
    <location>
        <begin position="26"/>
        <end position="318"/>
    </location>
</feature>
<dbReference type="EMBL" id="CP019697">
    <property type="protein sequence ID" value="AQS51869.1"/>
    <property type="molecule type" value="Genomic_DNA"/>
</dbReference>